<keyword evidence="3" id="KW-1185">Reference proteome</keyword>
<dbReference type="EMBL" id="JAOYFB010000007">
    <property type="protein sequence ID" value="KAK4017529.1"/>
    <property type="molecule type" value="Genomic_DNA"/>
</dbReference>
<proteinExistence type="predicted"/>
<accession>A0ABQ9ZY79</accession>
<name>A0ABQ9ZY79_9CRUS</name>
<evidence type="ECO:0000313" key="3">
    <source>
        <dbReference type="Proteomes" id="UP001234178"/>
    </source>
</evidence>
<organism evidence="2 3">
    <name type="scientific">Daphnia magna</name>
    <dbReference type="NCBI Taxonomy" id="35525"/>
    <lineage>
        <taxon>Eukaryota</taxon>
        <taxon>Metazoa</taxon>
        <taxon>Ecdysozoa</taxon>
        <taxon>Arthropoda</taxon>
        <taxon>Crustacea</taxon>
        <taxon>Branchiopoda</taxon>
        <taxon>Diplostraca</taxon>
        <taxon>Cladocera</taxon>
        <taxon>Anomopoda</taxon>
        <taxon>Daphniidae</taxon>
        <taxon>Daphnia</taxon>
    </lineage>
</organism>
<gene>
    <name evidence="2" type="ORF">OUZ56_032941</name>
</gene>
<comment type="caution">
    <text evidence="2">The sequence shown here is derived from an EMBL/GenBank/DDBJ whole genome shotgun (WGS) entry which is preliminary data.</text>
</comment>
<reference evidence="2 3" key="1">
    <citation type="journal article" date="2023" name="Nucleic Acids Res.">
        <title>The hologenome of Daphnia magna reveals possible DNA methylation and microbiome-mediated evolution of the host genome.</title>
        <authorList>
            <person name="Chaturvedi A."/>
            <person name="Li X."/>
            <person name="Dhandapani V."/>
            <person name="Marshall H."/>
            <person name="Kissane S."/>
            <person name="Cuenca-Cambronero M."/>
            <person name="Asole G."/>
            <person name="Calvet F."/>
            <person name="Ruiz-Romero M."/>
            <person name="Marangio P."/>
            <person name="Guigo R."/>
            <person name="Rago D."/>
            <person name="Mirbahai L."/>
            <person name="Eastwood N."/>
            <person name="Colbourne J.K."/>
            <person name="Zhou J."/>
            <person name="Mallon E."/>
            <person name="Orsini L."/>
        </authorList>
    </citation>
    <scope>NUCLEOTIDE SEQUENCE [LARGE SCALE GENOMIC DNA]</scope>
    <source>
        <strain evidence="2">LRV0_1</strain>
    </source>
</reference>
<evidence type="ECO:0000256" key="1">
    <source>
        <dbReference type="SAM" id="MobiDB-lite"/>
    </source>
</evidence>
<feature type="region of interest" description="Disordered" evidence="1">
    <location>
        <begin position="1"/>
        <end position="47"/>
    </location>
</feature>
<dbReference type="Proteomes" id="UP001234178">
    <property type="component" value="Unassembled WGS sequence"/>
</dbReference>
<evidence type="ECO:0000313" key="2">
    <source>
        <dbReference type="EMBL" id="KAK4017529.1"/>
    </source>
</evidence>
<protein>
    <submittedName>
        <fullName evidence="2">Uncharacterized protein</fullName>
    </submittedName>
</protein>
<feature type="compositionally biased region" description="Polar residues" evidence="1">
    <location>
        <begin position="32"/>
        <end position="47"/>
    </location>
</feature>
<sequence length="84" mass="9401">MQKKSNPRLPSCPRDRSRRLHPEQSPELSGGESATTGPTQDPEFSTSIENIVTSETLKISQIQDLTPKQIYNLTPKQIKDPTPK</sequence>